<dbReference type="RefSeq" id="WP_324691192.1">
    <property type="nucleotide sequence ID" value="NZ_BAABCR010000004.1"/>
</dbReference>
<dbReference type="EC" id="5.3.1.24" evidence="3 9"/>
<keyword evidence="7 9" id="KW-0057">Aromatic amino acid biosynthesis</keyword>
<dbReference type="PANTHER" id="PTHR42894">
    <property type="entry name" value="N-(5'-PHOSPHORIBOSYL)ANTHRANILATE ISOMERASE"/>
    <property type="match status" value="1"/>
</dbReference>
<evidence type="ECO:0000256" key="2">
    <source>
        <dbReference type="ARBA" id="ARBA00004664"/>
    </source>
</evidence>
<name>A0ABP7TDB5_9FLAO</name>
<gene>
    <name evidence="9" type="primary">trpF</name>
    <name evidence="11" type="ORF">GCM10022386_04820</name>
</gene>
<reference evidence="12" key="1">
    <citation type="journal article" date="2019" name="Int. J. Syst. Evol. Microbiol.">
        <title>The Global Catalogue of Microorganisms (GCM) 10K type strain sequencing project: providing services to taxonomists for standard genome sequencing and annotation.</title>
        <authorList>
            <consortium name="The Broad Institute Genomics Platform"/>
            <consortium name="The Broad Institute Genome Sequencing Center for Infectious Disease"/>
            <person name="Wu L."/>
            <person name="Ma J."/>
        </authorList>
    </citation>
    <scope>NUCLEOTIDE SEQUENCE [LARGE SCALE GENOMIC DNA]</scope>
    <source>
        <strain evidence="12">JCM 17064</strain>
    </source>
</reference>
<evidence type="ECO:0000256" key="5">
    <source>
        <dbReference type="ARBA" id="ARBA00022605"/>
    </source>
</evidence>
<keyword evidence="8 9" id="KW-0413">Isomerase</keyword>
<evidence type="ECO:0000256" key="9">
    <source>
        <dbReference type="HAMAP-Rule" id="MF_00135"/>
    </source>
</evidence>
<evidence type="ECO:0000256" key="3">
    <source>
        <dbReference type="ARBA" id="ARBA00012572"/>
    </source>
</evidence>
<comment type="similarity">
    <text evidence="9">Belongs to the TrpF family.</text>
</comment>
<dbReference type="EMBL" id="BAABCR010000004">
    <property type="protein sequence ID" value="GAA4024683.1"/>
    <property type="molecule type" value="Genomic_DNA"/>
</dbReference>
<keyword evidence="5 9" id="KW-0028">Amino-acid biosynthesis</keyword>
<keyword evidence="6 9" id="KW-0822">Tryptophan biosynthesis</keyword>
<dbReference type="InterPro" id="IPR013785">
    <property type="entry name" value="Aldolase_TIM"/>
</dbReference>
<comment type="caution">
    <text evidence="11">The sequence shown here is derived from an EMBL/GenBank/DDBJ whole genome shotgun (WGS) entry which is preliminary data.</text>
</comment>
<dbReference type="InterPro" id="IPR011060">
    <property type="entry name" value="RibuloseP-bd_barrel"/>
</dbReference>
<organism evidence="11 12">
    <name type="scientific">Flavobacterium cheonhonense</name>
    <dbReference type="NCBI Taxonomy" id="706185"/>
    <lineage>
        <taxon>Bacteria</taxon>
        <taxon>Pseudomonadati</taxon>
        <taxon>Bacteroidota</taxon>
        <taxon>Flavobacteriia</taxon>
        <taxon>Flavobacteriales</taxon>
        <taxon>Flavobacteriaceae</taxon>
        <taxon>Flavobacterium</taxon>
    </lineage>
</organism>
<dbReference type="Proteomes" id="UP001500968">
    <property type="component" value="Unassembled WGS sequence"/>
</dbReference>
<feature type="domain" description="N-(5'phosphoribosyl) anthranilate isomerase (PRAI)" evidence="10">
    <location>
        <begin position="4"/>
        <end position="202"/>
    </location>
</feature>
<evidence type="ECO:0000313" key="12">
    <source>
        <dbReference type="Proteomes" id="UP001500968"/>
    </source>
</evidence>
<dbReference type="InterPro" id="IPR001240">
    <property type="entry name" value="PRAI_dom"/>
</dbReference>
<dbReference type="SUPFAM" id="SSF51366">
    <property type="entry name" value="Ribulose-phoshate binding barrel"/>
    <property type="match status" value="1"/>
</dbReference>
<dbReference type="Pfam" id="PF00697">
    <property type="entry name" value="PRAI"/>
    <property type="match status" value="1"/>
</dbReference>
<dbReference type="GO" id="GO:0016853">
    <property type="term" value="F:isomerase activity"/>
    <property type="evidence" value="ECO:0007669"/>
    <property type="project" value="UniProtKB-KW"/>
</dbReference>
<accession>A0ABP7TDB5</accession>
<evidence type="ECO:0000313" key="11">
    <source>
        <dbReference type="EMBL" id="GAA4024683.1"/>
    </source>
</evidence>
<evidence type="ECO:0000256" key="4">
    <source>
        <dbReference type="ARBA" id="ARBA00022272"/>
    </source>
</evidence>
<evidence type="ECO:0000256" key="1">
    <source>
        <dbReference type="ARBA" id="ARBA00001164"/>
    </source>
</evidence>
<dbReference type="HAMAP" id="MF_00135">
    <property type="entry name" value="PRAI"/>
    <property type="match status" value="1"/>
</dbReference>
<keyword evidence="12" id="KW-1185">Reference proteome</keyword>
<sequence length="208" mass="24022">MKIKICGMKYPENSKEIAALQPDYLGFIFYDKSPRLLENEIPSLEKSIAKVGVFVNATVKEIKEKARQHQLETIQLHGEESPDFCRSVQLLKLKVIKSFNIDNQFNFKTLESYINYCDYFLFDTKGNHYGGNGTAFDWQLLKQYHLDKPYFLSGGIGPESLVDLQIFLQTESARHCIALDLNSRFETQPGQKNPETLKTFLKKLKEQL</sequence>
<comment type="catalytic activity">
    <reaction evidence="1 9">
        <text>N-(5-phospho-beta-D-ribosyl)anthranilate = 1-(2-carboxyphenylamino)-1-deoxy-D-ribulose 5-phosphate</text>
        <dbReference type="Rhea" id="RHEA:21540"/>
        <dbReference type="ChEBI" id="CHEBI:18277"/>
        <dbReference type="ChEBI" id="CHEBI:58613"/>
        <dbReference type="EC" id="5.3.1.24"/>
    </reaction>
</comment>
<evidence type="ECO:0000256" key="8">
    <source>
        <dbReference type="ARBA" id="ARBA00023235"/>
    </source>
</evidence>
<dbReference type="CDD" id="cd00405">
    <property type="entry name" value="PRAI"/>
    <property type="match status" value="1"/>
</dbReference>
<evidence type="ECO:0000256" key="6">
    <source>
        <dbReference type="ARBA" id="ARBA00022822"/>
    </source>
</evidence>
<dbReference type="InterPro" id="IPR044643">
    <property type="entry name" value="TrpF_fam"/>
</dbReference>
<proteinExistence type="inferred from homology"/>
<dbReference type="Gene3D" id="3.20.20.70">
    <property type="entry name" value="Aldolase class I"/>
    <property type="match status" value="1"/>
</dbReference>
<evidence type="ECO:0000259" key="10">
    <source>
        <dbReference type="Pfam" id="PF00697"/>
    </source>
</evidence>
<evidence type="ECO:0000256" key="7">
    <source>
        <dbReference type="ARBA" id="ARBA00023141"/>
    </source>
</evidence>
<protein>
    <recommendedName>
        <fullName evidence="4 9">N-(5'-phosphoribosyl)anthranilate isomerase</fullName>
        <shortName evidence="9">PRAI</shortName>
        <ecNumber evidence="3 9">5.3.1.24</ecNumber>
    </recommendedName>
</protein>
<dbReference type="PANTHER" id="PTHR42894:SF1">
    <property type="entry name" value="N-(5'-PHOSPHORIBOSYL)ANTHRANILATE ISOMERASE"/>
    <property type="match status" value="1"/>
</dbReference>
<comment type="pathway">
    <text evidence="2 9">Amino-acid biosynthesis; L-tryptophan biosynthesis; L-tryptophan from chorismate: step 3/5.</text>
</comment>